<accession>A0A6V7XT65</accession>
<gene>
    <name evidence="3" type="ORF">MENT_LOCUS56110</name>
</gene>
<evidence type="ECO:0000313" key="3">
    <source>
        <dbReference type="EMBL" id="CAD2202474.1"/>
    </source>
</evidence>
<evidence type="ECO:0000313" key="4">
    <source>
        <dbReference type="Proteomes" id="UP000580250"/>
    </source>
</evidence>
<proteinExistence type="predicted"/>
<keyword evidence="2" id="KW-1133">Transmembrane helix</keyword>
<feature type="transmembrane region" description="Helical" evidence="2">
    <location>
        <begin position="114"/>
        <end position="134"/>
    </location>
</feature>
<organism evidence="3 4">
    <name type="scientific">Meloidogyne enterolobii</name>
    <name type="common">Root-knot nematode worm</name>
    <name type="synonym">Meloidogyne mayaguensis</name>
    <dbReference type="NCBI Taxonomy" id="390850"/>
    <lineage>
        <taxon>Eukaryota</taxon>
        <taxon>Metazoa</taxon>
        <taxon>Ecdysozoa</taxon>
        <taxon>Nematoda</taxon>
        <taxon>Chromadorea</taxon>
        <taxon>Rhabditida</taxon>
        <taxon>Tylenchina</taxon>
        <taxon>Tylenchomorpha</taxon>
        <taxon>Tylenchoidea</taxon>
        <taxon>Meloidogynidae</taxon>
        <taxon>Meloidogyninae</taxon>
        <taxon>Meloidogyne</taxon>
    </lineage>
</organism>
<keyword evidence="2" id="KW-0472">Membrane</keyword>
<keyword evidence="2" id="KW-0812">Transmembrane</keyword>
<dbReference type="AlphaFoldDB" id="A0A6V7XT65"/>
<reference evidence="3 4" key="1">
    <citation type="submission" date="2020-08" db="EMBL/GenBank/DDBJ databases">
        <authorList>
            <person name="Koutsovoulos G."/>
            <person name="Danchin GJ E."/>
        </authorList>
    </citation>
    <scope>NUCLEOTIDE SEQUENCE [LARGE SCALE GENOMIC DNA]</scope>
</reference>
<dbReference type="Proteomes" id="UP000580250">
    <property type="component" value="Unassembled WGS sequence"/>
</dbReference>
<evidence type="ECO:0000256" key="2">
    <source>
        <dbReference type="SAM" id="Phobius"/>
    </source>
</evidence>
<sequence length="236" mass="26593">MPKCSFIIKFSAKKYKLLVTQNPWKNFTKTTSINYSTTKLSPFENKTFTTTLNPENNSTITETISTKSLNISENTTLVTTATKLETLNKTKATIPMLIFPPEPNKREKDGIIDALIMFAILILLICVAIGYYLIYLNKKDKPEDEFKSDLSINPVVIVAEDEGLDVDKTQEDEETSSDNENSGELKLLVRELVSADKSNNKVANTVSEVCKEMRASEIKLKSAEQLIREKERKIAN</sequence>
<protein>
    <submittedName>
        <fullName evidence="3">Uncharacterized protein</fullName>
    </submittedName>
</protein>
<name>A0A6V7XT65_MELEN</name>
<dbReference type="EMBL" id="CAJEWN010002204">
    <property type="protein sequence ID" value="CAD2202474.1"/>
    <property type="molecule type" value="Genomic_DNA"/>
</dbReference>
<feature type="compositionally biased region" description="Acidic residues" evidence="1">
    <location>
        <begin position="163"/>
        <end position="177"/>
    </location>
</feature>
<comment type="caution">
    <text evidence="3">The sequence shown here is derived from an EMBL/GenBank/DDBJ whole genome shotgun (WGS) entry which is preliminary data.</text>
</comment>
<feature type="region of interest" description="Disordered" evidence="1">
    <location>
        <begin position="163"/>
        <end position="182"/>
    </location>
</feature>
<evidence type="ECO:0000256" key="1">
    <source>
        <dbReference type="SAM" id="MobiDB-lite"/>
    </source>
</evidence>